<evidence type="ECO:0000313" key="3">
    <source>
        <dbReference type="Proteomes" id="UP000823749"/>
    </source>
</evidence>
<dbReference type="EMBL" id="JACTNZ010000005">
    <property type="protein sequence ID" value="KAG5548701.1"/>
    <property type="molecule type" value="Genomic_DNA"/>
</dbReference>
<evidence type="ECO:0000313" key="2">
    <source>
        <dbReference type="EMBL" id="KAG5548701.1"/>
    </source>
</evidence>
<dbReference type="PANTHER" id="PTHR31286">
    <property type="entry name" value="GLYCINE-RICH CELL WALL STRUCTURAL PROTEIN 1.8-LIKE"/>
    <property type="match status" value="1"/>
</dbReference>
<organism evidence="2 3">
    <name type="scientific">Rhododendron griersonianum</name>
    <dbReference type="NCBI Taxonomy" id="479676"/>
    <lineage>
        <taxon>Eukaryota</taxon>
        <taxon>Viridiplantae</taxon>
        <taxon>Streptophyta</taxon>
        <taxon>Embryophyta</taxon>
        <taxon>Tracheophyta</taxon>
        <taxon>Spermatophyta</taxon>
        <taxon>Magnoliopsida</taxon>
        <taxon>eudicotyledons</taxon>
        <taxon>Gunneridae</taxon>
        <taxon>Pentapetalae</taxon>
        <taxon>asterids</taxon>
        <taxon>Ericales</taxon>
        <taxon>Ericaceae</taxon>
        <taxon>Ericoideae</taxon>
        <taxon>Rhodoreae</taxon>
        <taxon>Rhododendron</taxon>
    </lineage>
</organism>
<accession>A0AAV6K895</accession>
<gene>
    <name evidence="2" type="ORF">RHGRI_014152</name>
</gene>
<name>A0AAV6K895_9ERIC</name>
<dbReference type="PANTHER" id="PTHR31286:SF99">
    <property type="entry name" value="DUF4283 DOMAIN-CONTAINING PROTEIN"/>
    <property type="match status" value="1"/>
</dbReference>
<dbReference type="InterPro" id="IPR040256">
    <property type="entry name" value="At4g02000-like"/>
</dbReference>
<dbReference type="Proteomes" id="UP000823749">
    <property type="component" value="Chromosome 5"/>
</dbReference>
<dbReference type="Pfam" id="PF14111">
    <property type="entry name" value="DUF4283"/>
    <property type="match status" value="1"/>
</dbReference>
<evidence type="ECO:0000259" key="1">
    <source>
        <dbReference type="Pfam" id="PF14111"/>
    </source>
</evidence>
<feature type="domain" description="DUF4283" evidence="1">
    <location>
        <begin position="163"/>
        <end position="243"/>
    </location>
</feature>
<protein>
    <recommendedName>
        <fullName evidence="1">DUF4283 domain-containing protein</fullName>
    </recommendedName>
</protein>
<dbReference type="AlphaFoldDB" id="A0AAV6K895"/>
<sequence>MAGTGTFGRNSTCVGNVEIDLIPASNLQFAGLVLSLVNSPNGSIDNVGNPRIFPLPNPILNGNRLDFLEQITVPVTDSLTPCASVPLPASQVGVVYCGDNHPKTGTSWSSVVANTVSAIDGGVGSKSVPSPNRMKLEYIPPSIVNDRIVVSPSVEVEELGHPKWQRCIVVHFLDKKLAFTAVQHIAMKIWAKFGIREVLSNDKGFFFFMFEGGKFRQLLESGPWHFWGKLLILKLWHPHLKLEKEQLSQIPLWVHFFNVPLEMWTGPGLSHIASSIGRPLYADHLTESGRRLSFAKICVEVDCSSPLPDYFDLKYANGDVDVIRIQYPWKAQVCSLCQVFGHGDANCPLKVKEMAKETKKATGTNGKNGVVDTNTWQLVGSLRKDAVPGVELRSPVSLQVAIASTSDTGAVMPASISTRNESGKDVSTSPTKNAVLVSAEIGKQPVFISSGDKVISVPSKFAILDAVGLNMEVGSVPKATALPVATGDGLPDEVTVECAMLDMELVSDFTVVPQSLATPIPPDGKKGVVREVVMFLPKVVVGRGERRTNVKV</sequence>
<dbReference type="InterPro" id="IPR025558">
    <property type="entry name" value="DUF4283"/>
</dbReference>
<proteinExistence type="predicted"/>
<reference evidence="2" key="1">
    <citation type="submission" date="2020-08" db="EMBL/GenBank/DDBJ databases">
        <title>Plant Genome Project.</title>
        <authorList>
            <person name="Zhang R.-G."/>
        </authorList>
    </citation>
    <scope>NUCLEOTIDE SEQUENCE</scope>
    <source>
        <strain evidence="2">WSP0</strain>
        <tissue evidence="2">Leaf</tissue>
    </source>
</reference>
<keyword evidence="3" id="KW-1185">Reference proteome</keyword>
<comment type="caution">
    <text evidence="2">The sequence shown here is derived from an EMBL/GenBank/DDBJ whole genome shotgun (WGS) entry which is preliminary data.</text>
</comment>